<comment type="caution">
    <text evidence="1">The sequence shown here is derived from an EMBL/GenBank/DDBJ whole genome shotgun (WGS) entry which is preliminary data.</text>
</comment>
<organism evidence="1 2">
    <name type="scientific">Dreissena polymorpha</name>
    <name type="common">Zebra mussel</name>
    <name type="synonym">Mytilus polymorpha</name>
    <dbReference type="NCBI Taxonomy" id="45954"/>
    <lineage>
        <taxon>Eukaryota</taxon>
        <taxon>Metazoa</taxon>
        <taxon>Spiralia</taxon>
        <taxon>Lophotrochozoa</taxon>
        <taxon>Mollusca</taxon>
        <taxon>Bivalvia</taxon>
        <taxon>Autobranchia</taxon>
        <taxon>Heteroconchia</taxon>
        <taxon>Euheterodonta</taxon>
        <taxon>Imparidentia</taxon>
        <taxon>Neoheterodontei</taxon>
        <taxon>Myida</taxon>
        <taxon>Dreissenoidea</taxon>
        <taxon>Dreissenidae</taxon>
        <taxon>Dreissena</taxon>
    </lineage>
</organism>
<reference evidence="1" key="1">
    <citation type="journal article" date="2019" name="bioRxiv">
        <title>The Genome of the Zebra Mussel, Dreissena polymorpha: A Resource for Invasive Species Research.</title>
        <authorList>
            <person name="McCartney M.A."/>
            <person name="Auch B."/>
            <person name="Kono T."/>
            <person name="Mallez S."/>
            <person name="Zhang Y."/>
            <person name="Obille A."/>
            <person name="Becker A."/>
            <person name="Abrahante J.E."/>
            <person name="Garbe J."/>
            <person name="Badalamenti J.P."/>
            <person name="Herman A."/>
            <person name="Mangelson H."/>
            <person name="Liachko I."/>
            <person name="Sullivan S."/>
            <person name="Sone E.D."/>
            <person name="Koren S."/>
            <person name="Silverstein K.A.T."/>
            <person name="Beckman K.B."/>
            <person name="Gohl D.M."/>
        </authorList>
    </citation>
    <scope>NUCLEOTIDE SEQUENCE</scope>
    <source>
        <strain evidence="1">Duluth1</strain>
        <tissue evidence="1">Whole animal</tissue>
    </source>
</reference>
<sequence length="940" mass="107266">MLHVHRSTEKKECNSHLSESMMFNKNIVHCLYNLMQQFRYHKNLTPEMVQQQLEMVFDIDVIDTQFEKLAESVLGQCVQQVNVETEANTLKSVTCKYVYGSRVAANRVKPGTSVPTVGFFTLENKIKMHDVLQIQSKVTKRLLQCLQGIHDELLKAGDISSIKNTNAAKQNTLANFYEHLDYQNELKNRSMHAGLCYRLVEELWDRAPPLYALPPSIKDYTGQSAASLLSWLLGASSKFIFALNKYGSAAKESSILAEVANCWRINTDNSLSPRNCESDIEIIGENIPVSGIVILTDNLKVQLQNHIFARSTRLKNNIVQCDVNPEDFNPQKAFITNGKIRMESTNLFVKDEKQATTSSETKKVEFLKMGSEVFAIYVVDPAYYQGDTTAKNRLKESVKVDFTMPLAVKFKGHSTDDIFKHDDSNAHTLPTKVYFKDARGVTKCIGVEAMIPFVTGMINELNNFKAALNSSGQRLSKLFKLSQITSGRENDVINEQKVKALKNLYNTFPMHYNLSILSEDDVYQKPMWIMISGLTYEALVTNIIALWNEYGFSNALEEQFERHSLFRRDASHLKEHALSYVQKHNPTLYSWVANNGTQLKSLLVDKLKFPEKIMEFVEFVINLLNSGRLYKELFSSGHYHLGLGFVLNRTETFDSESLLLSRCQGYKLFYSETTTEVKNECQSPNYSLVTSMQTGHMPSSLGHPCIRYPHCFLSEHGNMGAEVISSEFMFETKKTIPNYDQQVWIPIFSMCEADEAQFEDTFNPYGRSNIAFERDSLDYLNADLVVDPLSGVAGYNPMCLGMFNMNFVFHSKLLVSPSDFTMKKHVIPNMYANFWFTEFQNNATKCNNKILMKNLQDNFTNISETSLHFDDLAMVMGGSTCKFCYSNPKMLKTIMSERDNRPLPGRNVYRQQNDYLLHGSKLMENLDRGVNANDRCLLRL</sequence>
<dbReference type="Proteomes" id="UP000828390">
    <property type="component" value="Unassembled WGS sequence"/>
</dbReference>
<gene>
    <name evidence="1" type="ORF">DPMN_173701</name>
</gene>
<proteinExistence type="predicted"/>
<keyword evidence="2" id="KW-1185">Reference proteome</keyword>
<reference evidence="1" key="2">
    <citation type="submission" date="2020-11" db="EMBL/GenBank/DDBJ databases">
        <authorList>
            <person name="McCartney M.A."/>
            <person name="Auch B."/>
            <person name="Kono T."/>
            <person name="Mallez S."/>
            <person name="Becker A."/>
            <person name="Gohl D.M."/>
            <person name="Silverstein K.A.T."/>
            <person name="Koren S."/>
            <person name="Bechman K.B."/>
            <person name="Herman A."/>
            <person name="Abrahante J.E."/>
            <person name="Garbe J."/>
        </authorList>
    </citation>
    <scope>NUCLEOTIDE SEQUENCE</scope>
    <source>
        <strain evidence="1">Duluth1</strain>
        <tissue evidence="1">Whole animal</tissue>
    </source>
</reference>
<accession>A0A9D4E544</accession>
<dbReference type="EMBL" id="JAIWYP010000009">
    <property type="protein sequence ID" value="KAH3772364.1"/>
    <property type="molecule type" value="Genomic_DNA"/>
</dbReference>
<dbReference type="AlphaFoldDB" id="A0A9D4E544"/>
<evidence type="ECO:0000313" key="1">
    <source>
        <dbReference type="EMBL" id="KAH3772364.1"/>
    </source>
</evidence>
<protein>
    <submittedName>
        <fullName evidence="1">Uncharacterized protein</fullName>
    </submittedName>
</protein>
<name>A0A9D4E544_DREPO</name>
<evidence type="ECO:0000313" key="2">
    <source>
        <dbReference type="Proteomes" id="UP000828390"/>
    </source>
</evidence>